<dbReference type="EMBL" id="JADGJW010000072">
    <property type="protein sequence ID" value="KAJ3225067.1"/>
    <property type="molecule type" value="Genomic_DNA"/>
</dbReference>
<protein>
    <recommendedName>
        <fullName evidence="5">NIF3-like protein 1</fullName>
    </recommendedName>
</protein>
<dbReference type="PANTHER" id="PTHR13799">
    <property type="entry name" value="NGG1 INTERACTING FACTOR 3"/>
    <property type="match status" value="1"/>
</dbReference>
<dbReference type="SUPFAM" id="SSF102705">
    <property type="entry name" value="NIF3 (NGG1p interacting factor 3)-like"/>
    <property type="match status" value="1"/>
</dbReference>
<dbReference type="GO" id="GO:0005739">
    <property type="term" value="C:mitochondrion"/>
    <property type="evidence" value="ECO:0007669"/>
    <property type="project" value="TreeGrafter"/>
</dbReference>
<dbReference type="InterPro" id="IPR036069">
    <property type="entry name" value="DUF34/NIF3_sf"/>
</dbReference>
<evidence type="ECO:0000256" key="2">
    <source>
        <dbReference type="PIRSR" id="PIRSR602678-1"/>
    </source>
</evidence>
<keyword evidence="2" id="KW-0479">Metal-binding</keyword>
<proteinExistence type="inferred from homology"/>
<keyword evidence="4" id="KW-1185">Reference proteome</keyword>
<organism evidence="3 4">
    <name type="scientific">Clydaea vesicula</name>
    <dbReference type="NCBI Taxonomy" id="447962"/>
    <lineage>
        <taxon>Eukaryota</taxon>
        <taxon>Fungi</taxon>
        <taxon>Fungi incertae sedis</taxon>
        <taxon>Chytridiomycota</taxon>
        <taxon>Chytridiomycota incertae sedis</taxon>
        <taxon>Chytridiomycetes</taxon>
        <taxon>Lobulomycetales</taxon>
        <taxon>Lobulomycetaceae</taxon>
        <taxon>Clydaea</taxon>
    </lineage>
</organism>
<reference evidence="3" key="1">
    <citation type="submission" date="2020-05" db="EMBL/GenBank/DDBJ databases">
        <title>Phylogenomic resolution of chytrid fungi.</title>
        <authorList>
            <person name="Stajich J.E."/>
            <person name="Amses K."/>
            <person name="Simmons R."/>
            <person name="Seto K."/>
            <person name="Myers J."/>
            <person name="Bonds A."/>
            <person name="Quandt C.A."/>
            <person name="Barry K."/>
            <person name="Liu P."/>
            <person name="Grigoriev I."/>
            <person name="Longcore J.E."/>
            <person name="James T.Y."/>
        </authorList>
    </citation>
    <scope>NUCLEOTIDE SEQUENCE</scope>
    <source>
        <strain evidence="3">JEL0476</strain>
    </source>
</reference>
<dbReference type="InterPro" id="IPR002678">
    <property type="entry name" value="DUF34/NIF3"/>
</dbReference>
<feature type="binding site" evidence="2">
    <location>
        <position position="67"/>
    </location>
    <ligand>
        <name>a divalent metal cation</name>
        <dbReference type="ChEBI" id="CHEBI:60240"/>
        <label>1</label>
    </ligand>
</feature>
<comment type="caution">
    <text evidence="3">The sequence shown here is derived from an EMBL/GenBank/DDBJ whole genome shotgun (WGS) entry which is preliminary data.</text>
</comment>
<comment type="similarity">
    <text evidence="1">Belongs to the GTP cyclohydrolase I type 2/NIF3 family.</text>
</comment>
<dbReference type="Proteomes" id="UP001211065">
    <property type="component" value="Unassembled WGS sequence"/>
</dbReference>
<gene>
    <name evidence="3" type="ORF">HK099_007442</name>
</gene>
<feature type="binding site" evidence="2">
    <location>
        <position position="241"/>
    </location>
    <ligand>
        <name>a divalent metal cation</name>
        <dbReference type="ChEBI" id="CHEBI:60240"/>
        <label>1</label>
    </ligand>
</feature>
<name>A0AAD5Y2R6_9FUNG</name>
<dbReference type="AlphaFoldDB" id="A0AAD5Y2R6"/>
<dbReference type="NCBIfam" id="TIGR00486">
    <property type="entry name" value="YbgI_SA1388"/>
    <property type="match status" value="1"/>
</dbReference>
<dbReference type="GO" id="GO:0046872">
    <property type="term" value="F:metal ion binding"/>
    <property type="evidence" value="ECO:0007669"/>
    <property type="project" value="UniProtKB-KW"/>
</dbReference>
<evidence type="ECO:0000313" key="3">
    <source>
        <dbReference type="EMBL" id="KAJ3225067.1"/>
    </source>
</evidence>
<sequence length="283" mass="31059">MLANVTRTMEKIAPIQLAEAWDNVGLLIETAAVNKKSKSVFLTIDLTNKVLNECLQYPDVGLIISYHPPLFSSFKRLTMKDPKQAIAIRCISQGISVYSPHTALDSCKSGINDWLGKKLGSGTLKFITPVKENVLKNLTELNYLRENEAELVGSGRILTLDNSVSLNELVAKVKEGLKLKHVRVAPKDSDLDLIKTVAICAGSGASVLLPVKADLYLTGEMSHHEVLAANANGTSVVLCEHSNTERGYLTEVLKPKLLELFKNDKLDYNVIVSEVDNDPLSIY</sequence>
<feature type="binding site" evidence="2">
    <location>
        <position position="245"/>
    </location>
    <ligand>
        <name>a divalent metal cation</name>
        <dbReference type="ChEBI" id="CHEBI:60240"/>
        <label>1</label>
    </ligand>
</feature>
<dbReference type="FunFam" id="3.40.1390.30:FF:000001">
    <property type="entry name" value="GTP cyclohydrolase 1 type 2"/>
    <property type="match status" value="1"/>
</dbReference>
<dbReference type="Pfam" id="PF01784">
    <property type="entry name" value="DUF34_NIF3"/>
    <property type="match status" value="1"/>
</dbReference>
<accession>A0AAD5Y2R6</accession>
<evidence type="ECO:0000313" key="4">
    <source>
        <dbReference type="Proteomes" id="UP001211065"/>
    </source>
</evidence>
<dbReference type="Gene3D" id="3.40.1390.30">
    <property type="entry name" value="NIF3 (NGG1p interacting factor 3)-like"/>
    <property type="match status" value="1"/>
</dbReference>
<evidence type="ECO:0008006" key="5">
    <source>
        <dbReference type="Google" id="ProtNLM"/>
    </source>
</evidence>
<feature type="binding site" evidence="2">
    <location>
        <position position="105"/>
    </location>
    <ligand>
        <name>a divalent metal cation</name>
        <dbReference type="ChEBI" id="CHEBI:60240"/>
        <label>1</label>
    </ligand>
</feature>
<dbReference type="PANTHER" id="PTHR13799:SF13">
    <property type="entry name" value="NIF3-LIKE PROTEIN 1"/>
    <property type="match status" value="1"/>
</dbReference>
<evidence type="ECO:0000256" key="1">
    <source>
        <dbReference type="ARBA" id="ARBA00006964"/>
    </source>
</evidence>